<dbReference type="KEGG" id="pcon:B0A89_07705"/>
<accession>A0A1W6CXD6</accession>
<dbReference type="Proteomes" id="UP000193017">
    <property type="component" value="Chromosome"/>
</dbReference>
<evidence type="ECO:0008006" key="4">
    <source>
        <dbReference type="Google" id="ProtNLM"/>
    </source>
</evidence>
<dbReference type="RefSeq" id="WP_085377647.1">
    <property type="nucleotide sequence ID" value="NZ_CP020612.1"/>
</dbReference>
<keyword evidence="1" id="KW-1133">Transmembrane helix</keyword>
<keyword evidence="1" id="KW-0472">Membrane</keyword>
<proteinExistence type="predicted"/>
<organism evidence="2 3">
    <name type="scientific">Paracoccus contaminans</name>
    <dbReference type="NCBI Taxonomy" id="1945662"/>
    <lineage>
        <taxon>Bacteria</taxon>
        <taxon>Pseudomonadati</taxon>
        <taxon>Pseudomonadota</taxon>
        <taxon>Alphaproteobacteria</taxon>
        <taxon>Rhodobacterales</taxon>
        <taxon>Paracoccaceae</taxon>
        <taxon>Paracoccus</taxon>
    </lineage>
</organism>
<evidence type="ECO:0000313" key="2">
    <source>
        <dbReference type="EMBL" id="ARJ69528.1"/>
    </source>
</evidence>
<evidence type="ECO:0000256" key="1">
    <source>
        <dbReference type="SAM" id="Phobius"/>
    </source>
</evidence>
<keyword evidence="1" id="KW-0812">Transmembrane</keyword>
<dbReference type="STRING" id="1945662.B0A89_07705"/>
<dbReference type="OrthoDB" id="7871110at2"/>
<dbReference type="EMBL" id="CP020612">
    <property type="protein sequence ID" value="ARJ69528.1"/>
    <property type="molecule type" value="Genomic_DNA"/>
</dbReference>
<keyword evidence="3" id="KW-1185">Reference proteome</keyword>
<protein>
    <recommendedName>
        <fullName evidence="4">LPS export ABC transporter periplasmic protein LptC</fullName>
    </recommendedName>
</protein>
<reference evidence="2 3" key="1">
    <citation type="submission" date="2017-03" db="EMBL/GenBank/DDBJ databases">
        <title>Genome sequence of Paracoccus contaminans isolated from a water microcosm.</title>
        <authorList>
            <person name="Aurass P."/>
            <person name="Karste S."/>
            <person name="Trost E."/>
            <person name="Glaeser S.P."/>
            <person name="Kaempfer P."/>
            <person name="Flieger A."/>
        </authorList>
    </citation>
    <scope>NUCLEOTIDE SEQUENCE [LARGE SCALE GENOMIC DNA]</scope>
    <source>
        <strain evidence="3">RKI 16-01929T\LMG 29738T\CCM 8701T\CIP 111112T</strain>
    </source>
</reference>
<evidence type="ECO:0000313" key="3">
    <source>
        <dbReference type="Proteomes" id="UP000193017"/>
    </source>
</evidence>
<name>A0A1W6CXD6_9RHOB</name>
<sequence>MGRRRVVLWLRIILPLAALAILSTLFLLSRRAEPDAAIPYVRDGGDAEARAPGITGPRFSTVTADGAIVTFSAGRFNPGPGGGTAVQPVLDWRTRDGLRTTLSAGTGQQDGSHIVLGGGVDMALSSGWSLRAPQVEADTAAGRLTAPGPIAVTAPFGSLDAGGMVLETDAGAGQVLELNRGVRLLYRPSSAGAAPSSAPQTESR</sequence>
<feature type="transmembrane region" description="Helical" evidence="1">
    <location>
        <begin position="6"/>
        <end position="28"/>
    </location>
</feature>
<dbReference type="AlphaFoldDB" id="A0A1W6CXD6"/>
<gene>
    <name evidence="2" type="ORF">B0A89_07705</name>
</gene>